<dbReference type="EMBL" id="DQ152190">
    <property type="protein sequence ID" value="AAZ79369.1"/>
    <property type="molecule type" value="Genomic_RNA"/>
</dbReference>
<dbReference type="InterPro" id="IPR001592">
    <property type="entry name" value="Poty_coat"/>
</dbReference>
<dbReference type="Pfam" id="PF00767">
    <property type="entry name" value="Poty_coat"/>
    <property type="match status" value="1"/>
</dbReference>
<feature type="non-terminal residue" evidence="14">
    <location>
        <position position="1"/>
    </location>
</feature>
<comment type="subcellular location">
    <subcellularLocation>
        <location evidence="1">Virion</location>
    </subcellularLocation>
</comment>
<dbReference type="KEGG" id="vg:40525309"/>
<protein>
    <recommendedName>
        <fullName evidence="3">Genome polyprotein</fullName>
    </recommendedName>
</protein>
<proteinExistence type="inferred from homology"/>
<evidence type="ECO:0000256" key="3">
    <source>
        <dbReference type="ARBA" id="ARBA00020107"/>
    </source>
</evidence>
<evidence type="ECO:0000256" key="7">
    <source>
        <dbReference type="ARBA" id="ARBA00022695"/>
    </source>
</evidence>
<keyword evidence="8" id="KW-0946">Virion</keyword>
<evidence type="ECO:0000256" key="6">
    <source>
        <dbReference type="ARBA" id="ARBA00022679"/>
    </source>
</evidence>
<evidence type="ECO:0000256" key="11">
    <source>
        <dbReference type="RuleBase" id="RU003351"/>
    </source>
</evidence>
<evidence type="ECO:0000256" key="9">
    <source>
        <dbReference type="ARBA" id="ARBA00022953"/>
    </source>
</evidence>
<evidence type="ECO:0000259" key="13">
    <source>
        <dbReference type="Pfam" id="PF00680"/>
    </source>
</evidence>
<evidence type="ECO:0000313" key="14">
    <source>
        <dbReference type="EMBL" id="AAZ79369.1"/>
    </source>
</evidence>
<dbReference type="RefSeq" id="YP_009665143.1">
    <property type="nucleotide sequence ID" value="NC_043159.1"/>
</dbReference>
<feature type="region of interest" description="Disordered" evidence="12">
    <location>
        <begin position="165"/>
        <end position="208"/>
    </location>
</feature>
<evidence type="ECO:0000256" key="4">
    <source>
        <dbReference type="ARBA" id="ARBA00022484"/>
    </source>
</evidence>
<evidence type="ECO:0000256" key="12">
    <source>
        <dbReference type="SAM" id="MobiDB-lite"/>
    </source>
</evidence>
<keyword evidence="4" id="KW-0696">RNA-directed RNA polymerase</keyword>
<keyword evidence="6" id="KW-0808">Transferase</keyword>
<evidence type="ECO:0000256" key="5">
    <source>
        <dbReference type="ARBA" id="ARBA00022561"/>
    </source>
</evidence>
<evidence type="ECO:0000256" key="8">
    <source>
        <dbReference type="ARBA" id="ARBA00022844"/>
    </source>
</evidence>
<reference evidence="14 15" key="1">
    <citation type="journal article" date="2006" name="Phytopathology">
        <title>Characterization of Four Viral Species Belonging to the Family Potyviridae Isolated from Ranunculus asiaticus.</title>
        <authorList>
            <person name="Turina M."/>
            <person name="Ciuffo M."/>
            <person name="Lenzi R."/>
            <person name="Rostagno L."/>
            <person name="Mela L."/>
            <person name="Derin E."/>
            <person name="Palmano S."/>
        </authorList>
    </citation>
    <scope>NUCLEOTIDE SEQUENCE [LARGE SCALE GENOMIC DNA]</scope>
    <source>
        <strain evidence="14">RN122</strain>
    </source>
</reference>
<evidence type="ECO:0000313" key="15">
    <source>
        <dbReference type="Proteomes" id="UP000232464"/>
    </source>
</evidence>
<sequence>VNGDDLLIAIRPDFEWLLDNMQEIFGELGLNYDFSSRTRKREELWFMSHRGMEKDGLLIPKLEPERIVSILEWDRALQPEHRLEAICASMIEAWGYDDLLQWIRRFYLWVLEQAPYNELARACKAPYIAETALKKLYTNQTPTSDELYRYHQNFVEMDDNEEFCFQSGEKGPENATLNAGNQEQRKGKEKQNPSDSNQSTKEPDVNVGSAGTFVVPKVKAMTGKLRLPKIGSKQLVNLDHLLTYTPTQVDLSNTRATTEQLEAWYNGVMNDYEVDDAQMQIILNGFMVWCIENGTSPNLTGDWVMMDGESQVVYPIAPMQAHAKPTLRQIMAHFSDLAEAYIEGRNRKEKYIPRYGIQRNLRDRTLARYAFDFYEITSKTTERAREAVLQMKAAALRNVSSKMFGLDGSVSTKEEDTERHTAGDVNRNMHTLLGVSM</sequence>
<dbReference type="InterPro" id="IPR001205">
    <property type="entry name" value="RNA-dir_pol_C"/>
</dbReference>
<dbReference type="GO" id="GO:0003723">
    <property type="term" value="F:RNA binding"/>
    <property type="evidence" value="ECO:0007669"/>
    <property type="project" value="InterPro"/>
</dbReference>
<dbReference type="GO" id="GO:0019028">
    <property type="term" value="C:viral capsid"/>
    <property type="evidence" value="ECO:0007669"/>
    <property type="project" value="UniProtKB-KW"/>
</dbReference>
<organism evidence="14 15">
    <name type="scientific">Ranunculus leaf distortion virus</name>
    <dbReference type="NCBI Taxonomy" id="341110"/>
    <lineage>
        <taxon>Viruses</taxon>
        <taxon>Riboviria</taxon>
        <taxon>Orthornavirae</taxon>
        <taxon>Pisuviricota</taxon>
        <taxon>Stelpaviricetes</taxon>
        <taxon>Patatavirales</taxon>
        <taxon>Potyviridae</taxon>
        <taxon>Potyvirus</taxon>
        <taxon>Potyvirus ranunculideformationis</taxon>
    </lineage>
</organism>
<feature type="domain" description="RNA-directed RNA polymerase C-terminal" evidence="13">
    <location>
        <begin position="2"/>
        <end position="109"/>
    </location>
</feature>
<accession>Q3S852</accession>
<feature type="compositionally biased region" description="Basic and acidic residues" evidence="12">
    <location>
        <begin position="183"/>
        <end position="192"/>
    </location>
</feature>
<comment type="function">
    <text evidence="10">Involved in aphid transmission, cell-to-cell and systemis movement, encapsidation of the viral RNA and in the regulation of viral RNA amplification.</text>
</comment>
<evidence type="ECO:0000256" key="2">
    <source>
        <dbReference type="ARBA" id="ARBA00006064"/>
    </source>
</evidence>
<name>Q3S852_9POTV</name>
<dbReference type="Pfam" id="PF00680">
    <property type="entry name" value="RdRP_1"/>
    <property type="match status" value="1"/>
</dbReference>
<dbReference type="Proteomes" id="UP000232464">
    <property type="component" value="Segment"/>
</dbReference>
<evidence type="ECO:0000256" key="1">
    <source>
        <dbReference type="ARBA" id="ARBA00004328"/>
    </source>
</evidence>
<dbReference type="GO" id="GO:0003968">
    <property type="term" value="F:RNA-directed RNA polymerase activity"/>
    <property type="evidence" value="ECO:0007669"/>
    <property type="project" value="UniProtKB-KW"/>
</dbReference>
<dbReference type="GO" id="GO:0006351">
    <property type="term" value="P:DNA-templated transcription"/>
    <property type="evidence" value="ECO:0007669"/>
    <property type="project" value="InterPro"/>
</dbReference>
<dbReference type="InterPro" id="IPR043502">
    <property type="entry name" value="DNA/RNA_pol_sf"/>
</dbReference>
<dbReference type="GeneID" id="40525309"/>
<keyword evidence="9" id="KW-0693">Viral RNA replication</keyword>
<evidence type="ECO:0000256" key="10">
    <source>
        <dbReference type="ARBA" id="ARBA00029405"/>
    </source>
</evidence>
<dbReference type="SUPFAM" id="SSF56672">
    <property type="entry name" value="DNA/RNA polymerases"/>
    <property type="match status" value="1"/>
</dbReference>
<comment type="similarity">
    <text evidence="2 11">Belongs to the potyviridae genome polyprotein family.</text>
</comment>
<keyword evidence="15" id="KW-1185">Reference proteome</keyword>
<keyword evidence="5" id="KW-0167">Capsid protein</keyword>
<keyword evidence="7" id="KW-0548">Nucleotidyltransferase</keyword>